<feature type="disulfide bond" evidence="13">
    <location>
        <begin position="778"/>
        <end position="790"/>
    </location>
</feature>
<dbReference type="PROSITE" id="PS50853">
    <property type="entry name" value="FN3"/>
    <property type="match status" value="1"/>
</dbReference>
<comment type="caution">
    <text evidence="12">Lacks conserved residue(s) required for the propagation of feature annotation.</text>
</comment>
<dbReference type="InterPro" id="IPR003961">
    <property type="entry name" value="FN3_dom"/>
</dbReference>
<feature type="transmembrane region" description="Helical" evidence="17">
    <location>
        <begin position="1313"/>
        <end position="1335"/>
    </location>
</feature>
<dbReference type="Gene3D" id="4.10.400.10">
    <property type="entry name" value="Low-density Lipoprotein Receptor"/>
    <property type="match status" value="4"/>
</dbReference>
<dbReference type="CDD" id="cd00054">
    <property type="entry name" value="EGF_CA"/>
    <property type="match status" value="2"/>
</dbReference>
<dbReference type="InterPro" id="IPR001873">
    <property type="entry name" value="ENaC"/>
</dbReference>
<dbReference type="SMART" id="SM00181">
    <property type="entry name" value="EGF"/>
    <property type="match status" value="7"/>
</dbReference>
<evidence type="ECO:0000256" key="17">
    <source>
        <dbReference type="SAM" id="Phobius"/>
    </source>
</evidence>
<dbReference type="Proteomes" id="UP000694865">
    <property type="component" value="Unplaced"/>
</dbReference>
<feature type="compositionally biased region" description="Acidic residues" evidence="16">
    <location>
        <begin position="1361"/>
        <end position="1370"/>
    </location>
</feature>
<feature type="domain" description="Fibronectin type-III" evidence="19">
    <location>
        <begin position="15"/>
        <end position="106"/>
    </location>
</feature>
<feature type="disulfide bond" evidence="13">
    <location>
        <begin position="797"/>
        <end position="812"/>
    </location>
</feature>
<dbReference type="PROSITE" id="PS50068">
    <property type="entry name" value="LDLRA_2"/>
    <property type="match status" value="6"/>
</dbReference>
<dbReference type="SMART" id="SM00254">
    <property type="entry name" value="ShKT"/>
    <property type="match status" value="1"/>
</dbReference>
<feature type="disulfide bond" evidence="13">
    <location>
        <begin position="718"/>
        <end position="733"/>
    </location>
</feature>
<dbReference type="RefSeq" id="XP_006825165.1">
    <property type="nucleotide sequence ID" value="XM_006825102.1"/>
</dbReference>
<feature type="domain" description="EGF-like" evidence="18">
    <location>
        <begin position="141"/>
        <end position="180"/>
    </location>
</feature>
<dbReference type="Gene3D" id="1.10.287.770">
    <property type="entry name" value="YojJ-like"/>
    <property type="match status" value="1"/>
</dbReference>
<keyword evidence="9 12" id="KW-1015">Disulfide bond</keyword>
<feature type="disulfide bond" evidence="12">
    <location>
        <begin position="382"/>
        <end position="391"/>
    </location>
</feature>
<name>A0ABM0MYS4_SACKO</name>
<dbReference type="PROSITE" id="PS00022">
    <property type="entry name" value="EGF_1"/>
    <property type="match status" value="7"/>
</dbReference>
<feature type="disulfide bond" evidence="13">
    <location>
        <begin position="785"/>
        <end position="803"/>
    </location>
</feature>
<evidence type="ECO:0000256" key="15">
    <source>
        <dbReference type="RuleBase" id="RU000679"/>
    </source>
</evidence>
<feature type="domain" description="EGF-like" evidence="18">
    <location>
        <begin position="100"/>
        <end position="139"/>
    </location>
</feature>
<dbReference type="SUPFAM" id="SSF49265">
    <property type="entry name" value="Fibronectin type III"/>
    <property type="match status" value="1"/>
</dbReference>
<keyword evidence="7 15" id="KW-0406">Ion transport</keyword>
<dbReference type="Pfam" id="PF00858">
    <property type="entry name" value="ASC"/>
    <property type="match status" value="2"/>
</dbReference>
<feature type="disulfide bond" evidence="13">
    <location>
        <begin position="824"/>
        <end position="842"/>
    </location>
</feature>
<comment type="similarity">
    <text evidence="15">Belongs to the amiloride-sensitive sodium channel (TC 1.A.6) family.</text>
</comment>
<feature type="disulfide bond" evidence="12">
    <location>
        <begin position="129"/>
        <end position="138"/>
    </location>
</feature>
<dbReference type="InterPro" id="IPR003582">
    <property type="entry name" value="ShKT_dom"/>
</dbReference>
<dbReference type="InterPro" id="IPR013783">
    <property type="entry name" value="Ig-like_fold"/>
</dbReference>
<dbReference type="Pfam" id="PF00057">
    <property type="entry name" value="Ldl_recept_a"/>
    <property type="match status" value="4"/>
</dbReference>
<accession>A0ABM0MYS4</accession>
<keyword evidence="3 15" id="KW-0894">Sodium channel</keyword>
<dbReference type="SUPFAM" id="SSF57424">
    <property type="entry name" value="LDL receptor-like module"/>
    <property type="match status" value="6"/>
</dbReference>
<keyword evidence="4 15" id="KW-0812">Transmembrane</keyword>
<feature type="domain" description="EGF-like" evidence="18">
    <location>
        <begin position="394"/>
        <end position="432"/>
    </location>
</feature>
<evidence type="ECO:0000259" key="18">
    <source>
        <dbReference type="PROSITE" id="PS50026"/>
    </source>
</evidence>
<evidence type="ECO:0000256" key="7">
    <source>
        <dbReference type="ARBA" id="ARBA00023065"/>
    </source>
</evidence>
<feature type="transmembrane region" description="Helical" evidence="17">
    <location>
        <begin position="570"/>
        <end position="595"/>
    </location>
</feature>
<evidence type="ECO:0000256" key="6">
    <source>
        <dbReference type="ARBA" id="ARBA00023053"/>
    </source>
</evidence>
<protein>
    <submittedName>
        <fullName evidence="22">Uncharacterized protein LOC102807306</fullName>
    </submittedName>
</protein>
<feature type="disulfide bond" evidence="13">
    <location>
        <begin position="758"/>
        <end position="773"/>
    </location>
</feature>
<reference evidence="22" key="1">
    <citation type="submission" date="2025-08" db="UniProtKB">
        <authorList>
            <consortium name="RefSeq"/>
        </authorList>
    </citation>
    <scope>IDENTIFICATION</scope>
    <source>
        <tissue evidence="22">Testes</tissue>
    </source>
</reference>
<dbReference type="Gene3D" id="2.60.40.10">
    <property type="entry name" value="Immunoglobulins"/>
    <property type="match status" value="1"/>
</dbReference>
<feature type="domain" description="EGF-like" evidence="18">
    <location>
        <begin position="353"/>
        <end position="392"/>
    </location>
</feature>
<evidence type="ECO:0000259" key="20">
    <source>
        <dbReference type="PROSITE" id="PS51670"/>
    </source>
</evidence>
<evidence type="ECO:0000256" key="3">
    <source>
        <dbReference type="ARBA" id="ARBA00022461"/>
    </source>
</evidence>
<evidence type="ECO:0000313" key="22">
    <source>
        <dbReference type="RefSeq" id="XP_006825165.1"/>
    </source>
</evidence>
<keyword evidence="11 15" id="KW-0407">Ion channel</keyword>
<evidence type="ECO:0000256" key="4">
    <source>
        <dbReference type="ARBA" id="ARBA00022692"/>
    </source>
</evidence>
<evidence type="ECO:0000256" key="10">
    <source>
        <dbReference type="ARBA" id="ARBA00023201"/>
    </source>
</evidence>
<evidence type="ECO:0000256" key="1">
    <source>
        <dbReference type="ARBA" id="ARBA00004141"/>
    </source>
</evidence>
<feature type="disulfide bond" evidence="12">
    <location>
        <begin position="341"/>
        <end position="350"/>
    </location>
</feature>
<keyword evidence="2 15" id="KW-0813">Transport</keyword>
<feature type="domain" description="ShKT" evidence="20">
    <location>
        <begin position="857"/>
        <end position="891"/>
    </location>
</feature>
<feature type="disulfide bond" evidence="13">
    <location>
        <begin position="746"/>
        <end position="764"/>
    </location>
</feature>
<keyword evidence="8 17" id="KW-0472">Membrane</keyword>
<feature type="disulfide bond" evidence="13">
    <location>
        <begin position="904"/>
        <end position="916"/>
    </location>
</feature>
<dbReference type="PANTHER" id="PTHR11690">
    <property type="entry name" value="AMILORIDE-SENSITIVE SODIUM CHANNEL-RELATED"/>
    <property type="match status" value="1"/>
</dbReference>
<dbReference type="CDD" id="cd00112">
    <property type="entry name" value="LDLa"/>
    <property type="match status" value="6"/>
</dbReference>
<evidence type="ECO:0000259" key="19">
    <source>
        <dbReference type="PROSITE" id="PS50853"/>
    </source>
</evidence>
<evidence type="ECO:0000256" key="13">
    <source>
        <dbReference type="PROSITE-ProRule" id="PRU00124"/>
    </source>
</evidence>
<keyword evidence="12" id="KW-0245">EGF-like domain</keyword>
<evidence type="ECO:0000256" key="11">
    <source>
        <dbReference type="ARBA" id="ARBA00023303"/>
    </source>
</evidence>
<feature type="disulfide bond" evidence="12">
    <location>
        <begin position="403"/>
        <end position="420"/>
    </location>
</feature>
<dbReference type="InterPro" id="IPR036055">
    <property type="entry name" value="LDL_receptor-like_sf"/>
</dbReference>
<dbReference type="SUPFAM" id="SSF57196">
    <property type="entry name" value="EGF/Laminin"/>
    <property type="match status" value="4"/>
</dbReference>
<organism evidence="21 22">
    <name type="scientific">Saccoglossus kowalevskii</name>
    <name type="common">Acorn worm</name>
    <dbReference type="NCBI Taxonomy" id="10224"/>
    <lineage>
        <taxon>Eukaryota</taxon>
        <taxon>Metazoa</taxon>
        <taxon>Hemichordata</taxon>
        <taxon>Enteropneusta</taxon>
        <taxon>Harrimaniidae</taxon>
        <taxon>Saccoglossus</taxon>
    </lineage>
</organism>
<feature type="disulfide bond" evidence="12">
    <location>
        <begin position="170"/>
        <end position="179"/>
    </location>
</feature>
<dbReference type="GeneID" id="102807306"/>
<feature type="domain" description="EGF-like" evidence="18">
    <location>
        <begin position="311"/>
        <end position="351"/>
    </location>
</feature>
<dbReference type="Gene3D" id="2.10.25.10">
    <property type="entry name" value="Laminin"/>
    <property type="match status" value="6"/>
</dbReference>
<dbReference type="PRINTS" id="PR00261">
    <property type="entry name" value="LDLRECEPTOR"/>
</dbReference>
<evidence type="ECO:0000256" key="8">
    <source>
        <dbReference type="ARBA" id="ARBA00023136"/>
    </source>
</evidence>
<comment type="subcellular location">
    <subcellularLocation>
        <location evidence="1">Membrane</location>
        <topology evidence="1">Multi-pass membrane protein</topology>
    </subcellularLocation>
</comment>
<dbReference type="PANTHER" id="PTHR11690:SF248">
    <property type="entry name" value="PICKPOCKET 17, ISOFORM A"/>
    <property type="match status" value="1"/>
</dbReference>
<dbReference type="PROSITE" id="PS50026">
    <property type="entry name" value="EGF_3"/>
    <property type="match status" value="5"/>
</dbReference>
<keyword evidence="21" id="KW-1185">Reference proteome</keyword>
<keyword evidence="5 17" id="KW-1133">Transmembrane helix</keyword>
<evidence type="ECO:0000256" key="5">
    <source>
        <dbReference type="ARBA" id="ARBA00022989"/>
    </source>
</evidence>
<gene>
    <name evidence="22" type="primary">LOC102807306</name>
</gene>
<feature type="region of interest" description="Disordered" evidence="16">
    <location>
        <begin position="1360"/>
        <end position="1379"/>
    </location>
</feature>
<feature type="disulfide bond" evidence="12">
    <location>
        <begin position="422"/>
        <end position="431"/>
    </location>
</feature>
<dbReference type="InterPro" id="IPR036116">
    <property type="entry name" value="FN3_sf"/>
</dbReference>
<feature type="disulfide bond" evidence="14">
    <location>
        <begin position="857"/>
        <end position="891"/>
    </location>
</feature>
<keyword evidence="10 15" id="KW-0739">Sodium transport</keyword>
<evidence type="ECO:0000256" key="9">
    <source>
        <dbReference type="ARBA" id="ARBA00023157"/>
    </source>
</evidence>
<dbReference type="InterPro" id="IPR000742">
    <property type="entry name" value="EGF"/>
</dbReference>
<dbReference type="Gene3D" id="2.60.470.10">
    <property type="entry name" value="Acid-sensing ion channels like domains"/>
    <property type="match status" value="1"/>
</dbReference>
<dbReference type="PROSITE" id="PS01209">
    <property type="entry name" value="LDLRA_1"/>
    <property type="match status" value="2"/>
</dbReference>
<feature type="transmembrane region" description="Helical" evidence="17">
    <location>
        <begin position="438"/>
        <end position="460"/>
    </location>
</feature>
<dbReference type="InterPro" id="IPR002172">
    <property type="entry name" value="LDrepeatLR_classA_rpt"/>
</dbReference>
<evidence type="ECO:0000256" key="16">
    <source>
        <dbReference type="SAM" id="MobiDB-lite"/>
    </source>
</evidence>
<evidence type="ECO:0000256" key="12">
    <source>
        <dbReference type="PROSITE-ProRule" id="PRU00076"/>
    </source>
</evidence>
<keyword evidence="6" id="KW-0915">Sodium</keyword>
<evidence type="ECO:0000256" key="2">
    <source>
        <dbReference type="ARBA" id="ARBA00022448"/>
    </source>
</evidence>
<evidence type="ECO:0000256" key="14">
    <source>
        <dbReference type="PROSITE-ProRule" id="PRU01005"/>
    </source>
</evidence>
<feature type="disulfide bond" evidence="13">
    <location>
        <begin position="911"/>
        <end position="929"/>
    </location>
</feature>
<feature type="disulfide bond" evidence="13">
    <location>
        <begin position="673"/>
        <end position="688"/>
    </location>
</feature>
<evidence type="ECO:0000313" key="21">
    <source>
        <dbReference type="Proteomes" id="UP000694865"/>
    </source>
</evidence>
<dbReference type="InterPro" id="IPR023415">
    <property type="entry name" value="LDLR_class-A_CS"/>
</dbReference>
<sequence length="1391" mass="156185">METHQPASLVVQEDEIIKITITHVSPTVIKASWQIYGTITGDSIIILLDPAADGVFPVSLSTSLMEYTFSGLFPGTQYSIFVSAFVNGRNITATESRRTTGNPCDGDRCQNGGVCQLVIGLYTAYSCYCTDCYHGEHCEYGPSACNSNPCVNGGVCQLKEGSCTDYECLCPTCYSGTNCEIDNNACNTNPCPVREGFNTTCHPIGDQCSDYECKCSNKEDGCYVGKQCQTVYNPCQPNPCSRGVCLPDEVSCNHRCECPGCFTGPECQDLLDPCLDDLCQHGECVRDERSCYQYSCSCDDCYTGKYCDKLVNDSCEFFQPCRNGGTCRTVEDKCMDYQCKCPPCYEGKVCQNWKNPCDSSPCQNQGICEPLEGSCTEYNCTCPTCYKGDMCETSFDACRLMPCHNGGTCIPSEDCLAYTCKCNTWWIGPDCELNLVSILIAAQVLLVAILIAINVTVVCVRKRRKKKKMALRRRSALYRHKSMVQGRHNNGYTVDIASNGNIPKSTASPEDAGDDVLGDDVSLSSCDENEDKNKSQFAHELNQVTHEFCDNTTWHGLPNIGRSKSSASRLLWALVVLGACIGFIVQASVMVFRFFDYKVNIDMEEIAWPTLPFPAVTVCNTNKVRASALRLSNHYPFVNLMLNVKVQAYYVPCLPGDFICNNGVHCVKAYLVCDGMRNCPDGSDEFGCDYSNYVCGSDQFKCSKGGLSGVCIPSSLQCDGIPDCNEKEDEKNCGGGDARECEGFFCDGNFCHPYTDKCDYKKDCRDGSDEDGCKFRVCQEWEYTCDNKKCIPREEHCDWNDNCGDNSDEVGCQYRPCNKNEFKCDSGECIKGWKVCNSFNDCKDHSDELQNCTSLLCTDIQEQCPHWADNGECEQNPSYMMRYCPLSCKICEGKQVTPDELGNCPPDFFKCDEKSCIDDVLFCDINSDCPDGNDEFWSQCIYKDLSKTDVFEDGWWHRYSNMSKTSTPKNLYDDFLRYYYKDPGFDRVRREDPPDWNGFVTFSATPDFSDLQNVLQLNTEEINEYGHQAEDFILQCSYNERPCNYSDFKSFESKVYGNCFTFNHGEDGDLRNATKSGAQYGLKLTLFTEQHEYLGIYGQESGVRVTLHHPYEMPMPEDNGLTAKTGAATSFAIRQNIYERKGKQYSDCNSTTDPIYRNYRHSTLGCRHFCLQSRMQEYCGCMDVPFYGGGKCHILNKTQGEKVVFITDFYDEEACRQLMHYLQQNQVLPCDCWPPCEEAGFDKTTSLASWPSDSYLRQLLKSINAINPKTKRISDYESAQKNLAYIEVYYDSLSVQYVKETIAYTSDDLMSDMGGLLGLYIGVSVITICEFCVFIKSLFTLFALKLTACICVRSKHKNETDETAQADEENDVGKDGAQDMNNALEIESETL</sequence>
<dbReference type="PROSITE" id="PS51670">
    <property type="entry name" value="SHKT"/>
    <property type="match status" value="1"/>
</dbReference>
<feature type="disulfide bond" evidence="13">
    <location>
        <begin position="817"/>
        <end position="829"/>
    </location>
</feature>
<dbReference type="Gene3D" id="2.40.128.620">
    <property type="match status" value="1"/>
</dbReference>
<dbReference type="SMART" id="SM00192">
    <property type="entry name" value="LDLa"/>
    <property type="match status" value="6"/>
</dbReference>
<proteinExistence type="inferred from homology"/>